<dbReference type="GO" id="GO:2000060">
    <property type="term" value="P:positive regulation of ubiquitin-dependent protein catabolic process"/>
    <property type="evidence" value="ECO:0007669"/>
    <property type="project" value="TreeGrafter"/>
</dbReference>
<accession>A0A9W9Z9F9</accession>
<sequence>MFQTYGNSTTAMIVTATSKCLRMIKDDLQIPSVLPASMSSKFRLGTTLANACQEVGYRGEIGYQTFLYSNEADIRKLFMFLVENLPKESSESASEPLGSSVMLHRRISAELSKRLTRP</sequence>
<evidence type="ECO:0000313" key="3">
    <source>
        <dbReference type="Proteomes" id="UP001163046"/>
    </source>
</evidence>
<reference evidence="2" key="1">
    <citation type="submission" date="2023-01" db="EMBL/GenBank/DDBJ databases">
        <title>Genome assembly of the deep-sea coral Lophelia pertusa.</title>
        <authorList>
            <person name="Herrera S."/>
            <person name="Cordes E."/>
        </authorList>
    </citation>
    <scope>NUCLEOTIDE SEQUENCE</scope>
    <source>
        <strain evidence="2">USNM1676648</strain>
        <tissue evidence="2">Polyp</tissue>
    </source>
</reference>
<dbReference type="AlphaFoldDB" id="A0A9W9Z9F9"/>
<feature type="domain" description="CCDC22 N-terminal" evidence="1">
    <location>
        <begin position="9"/>
        <end position="86"/>
    </location>
</feature>
<name>A0A9W9Z9F9_9CNID</name>
<organism evidence="2 3">
    <name type="scientific">Desmophyllum pertusum</name>
    <dbReference type="NCBI Taxonomy" id="174260"/>
    <lineage>
        <taxon>Eukaryota</taxon>
        <taxon>Metazoa</taxon>
        <taxon>Cnidaria</taxon>
        <taxon>Anthozoa</taxon>
        <taxon>Hexacorallia</taxon>
        <taxon>Scleractinia</taxon>
        <taxon>Caryophylliina</taxon>
        <taxon>Caryophylliidae</taxon>
        <taxon>Desmophyllum</taxon>
    </lineage>
</organism>
<dbReference type="OrthoDB" id="10266736at2759"/>
<dbReference type="PANTHER" id="PTHR15668:SF4">
    <property type="entry name" value="COILED-COIL DOMAIN-CONTAINING PROTEIN 22"/>
    <property type="match status" value="1"/>
</dbReference>
<keyword evidence="3" id="KW-1185">Reference proteome</keyword>
<dbReference type="PANTHER" id="PTHR15668">
    <property type="entry name" value="JM1 PROTEIN"/>
    <property type="match status" value="1"/>
</dbReference>
<proteinExistence type="predicted"/>
<comment type="caution">
    <text evidence="2">The sequence shown here is derived from an EMBL/GenBank/DDBJ whole genome shotgun (WGS) entry which is preliminary data.</text>
</comment>
<protein>
    <submittedName>
        <fullName evidence="2">Coiled-coil domain-containing protein 22</fullName>
    </submittedName>
</protein>
<dbReference type="InterPro" id="IPR048349">
    <property type="entry name" value="CCDC22_N"/>
</dbReference>
<dbReference type="GO" id="GO:0097602">
    <property type="term" value="F:cullin family protein binding"/>
    <property type="evidence" value="ECO:0007669"/>
    <property type="project" value="TreeGrafter"/>
</dbReference>
<dbReference type="EMBL" id="MU826388">
    <property type="protein sequence ID" value="KAJ7376864.1"/>
    <property type="molecule type" value="Genomic_DNA"/>
</dbReference>
<gene>
    <name evidence="2" type="primary">CCDC22_1</name>
    <name evidence="2" type="ORF">OS493_032013</name>
</gene>
<evidence type="ECO:0000259" key="1">
    <source>
        <dbReference type="Pfam" id="PF21674"/>
    </source>
</evidence>
<evidence type="ECO:0000313" key="2">
    <source>
        <dbReference type="EMBL" id="KAJ7376864.1"/>
    </source>
</evidence>
<dbReference type="Pfam" id="PF21674">
    <property type="entry name" value="CCDC22_N"/>
    <property type="match status" value="1"/>
</dbReference>
<dbReference type="Proteomes" id="UP001163046">
    <property type="component" value="Unassembled WGS sequence"/>
</dbReference>
<dbReference type="InterPro" id="IPR008530">
    <property type="entry name" value="CCDC22"/>
</dbReference>